<proteinExistence type="predicted"/>
<evidence type="ECO:0000313" key="1">
    <source>
        <dbReference type="EMBL" id="AMM44624.1"/>
    </source>
</evidence>
<dbReference type="KEGG" id="vg:29122927"/>
<evidence type="ECO:0008006" key="3">
    <source>
        <dbReference type="Google" id="ProtNLM"/>
    </source>
</evidence>
<protein>
    <recommendedName>
        <fullName evidence="3">DUF1024 family protein</fullName>
    </recommendedName>
</protein>
<accession>A0A141VTT1</accession>
<organism evidence="1 2">
    <name type="scientific">Staphylococcus phage CNPx</name>
    <dbReference type="NCBI Taxonomy" id="1792269"/>
    <lineage>
        <taxon>Viruses</taxon>
        <taxon>Duplodnaviria</taxon>
        <taxon>Heunggongvirae</taxon>
        <taxon>Uroviricota</taxon>
        <taxon>Caudoviricetes</taxon>
        <taxon>Rockefellervirus</taxon>
        <taxon>Rockefellervirus CNPx</taxon>
    </lineage>
</organism>
<dbReference type="RefSeq" id="YP_009302080.1">
    <property type="nucleotide sequence ID" value="NC_031241.1"/>
</dbReference>
<dbReference type="EMBL" id="KU598975">
    <property type="protein sequence ID" value="AMM44624.1"/>
    <property type="molecule type" value="Genomic_DNA"/>
</dbReference>
<dbReference type="Pfam" id="PF06260">
    <property type="entry name" value="DUF1024"/>
    <property type="match status" value="1"/>
</dbReference>
<dbReference type="GeneID" id="29122927"/>
<dbReference type="Proteomes" id="UP000202699">
    <property type="component" value="Segment"/>
</dbReference>
<name>A0A141VTT1_9CAUD</name>
<reference evidence="1" key="1">
    <citation type="submission" date="2016-01" db="EMBL/GenBank/DDBJ databases">
        <title>A eukaryotic-like serine/threonine kinase protects bacteria against viruses.</title>
        <authorList>
            <person name="Depardieu F."/>
            <person name="Didier J.-P."/>
            <person name="Bernheim A."/>
            <person name="Sherlock A."/>
            <person name="Molina H."/>
            <person name="Duclos B."/>
            <person name="Bikard D."/>
        </authorList>
    </citation>
    <scope>NUCLEOTIDE SEQUENCE [LARGE SCALE GENOMIC DNA]</scope>
</reference>
<dbReference type="InterPro" id="IPR009368">
    <property type="entry name" value="DUF1024"/>
</dbReference>
<evidence type="ECO:0000313" key="2">
    <source>
        <dbReference type="Proteomes" id="UP000202699"/>
    </source>
</evidence>
<dbReference type="OrthoDB" id="24219at10239"/>
<keyword evidence="2" id="KW-1185">Reference proteome</keyword>
<sequence>MNNREFIQRCIVSSTAFTGHDGCLLIKELNEVYRKAELYDKIVENNSKSLVENGGTIND</sequence>